<evidence type="ECO:0000313" key="1">
    <source>
        <dbReference type="EMBL" id="MFC3075685.1"/>
    </source>
</evidence>
<keyword evidence="2" id="KW-1185">Reference proteome</keyword>
<proteinExistence type="predicted"/>
<evidence type="ECO:0000313" key="2">
    <source>
        <dbReference type="Proteomes" id="UP001595377"/>
    </source>
</evidence>
<protein>
    <submittedName>
        <fullName evidence="1">Uncharacterized protein</fullName>
    </submittedName>
</protein>
<organism evidence="1 2">
    <name type="scientific">Shinella pollutisoli</name>
    <dbReference type="NCBI Taxonomy" id="2250594"/>
    <lineage>
        <taxon>Bacteria</taxon>
        <taxon>Pseudomonadati</taxon>
        <taxon>Pseudomonadota</taxon>
        <taxon>Alphaproteobacteria</taxon>
        <taxon>Hyphomicrobiales</taxon>
        <taxon>Rhizobiaceae</taxon>
        <taxon>Shinella</taxon>
    </lineage>
</organism>
<dbReference type="RefSeq" id="WP_257318379.1">
    <property type="nucleotide sequence ID" value="NZ_JANFDG010000051.1"/>
</dbReference>
<dbReference type="Proteomes" id="UP001595377">
    <property type="component" value="Unassembled WGS sequence"/>
</dbReference>
<gene>
    <name evidence="1" type="ORF">ACFOHH_21420</name>
</gene>
<dbReference type="EMBL" id="JBHRSP010000038">
    <property type="protein sequence ID" value="MFC3075685.1"/>
    <property type="molecule type" value="Genomic_DNA"/>
</dbReference>
<comment type="caution">
    <text evidence="1">The sequence shown here is derived from an EMBL/GenBank/DDBJ whole genome shotgun (WGS) entry which is preliminary data.</text>
</comment>
<name>A0ABV7DL23_9HYPH</name>
<reference evidence="2" key="1">
    <citation type="journal article" date="2019" name="Int. J. Syst. Evol. Microbiol.">
        <title>The Global Catalogue of Microorganisms (GCM) 10K type strain sequencing project: providing services to taxonomists for standard genome sequencing and annotation.</title>
        <authorList>
            <consortium name="The Broad Institute Genomics Platform"/>
            <consortium name="The Broad Institute Genome Sequencing Center for Infectious Disease"/>
            <person name="Wu L."/>
            <person name="Ma J."/>
        </authorList>
    </citation>
    <scope>NUCLEOTIDE SEQUENCE [LARGE SCALE GENOMIC DNA]</scope>
    <source>
        <strain evidence="2">KCTC 52677</strain>
    </source>
</reference>
<sequence>MSTTAGNGASPTRLNWRLVSLVLVAAGLALVIGANAHLVRVAFESQPDCVPHLKAGTLGAAKPAC</sequence>
<accession>A0ABV7DL23</accession>